<proteinExistence type="predicted"/>
<reference evidence="2" key="1">
    <citation type="journal article" date="2023" name="G3 (Bethesda)">
        <title>Genome assembly and association tests identify interacting loci associated with vigor, precocity, and sex in interspecific pistachio rootstocks.</title>
        <authorList>
            <person name="Palmer W."/>
            <person name="Jacygrad E."/>
            <person name="Sagayaradj S."/>
            <person name="Cavanaugh K."/>
            <person name="Han R."/>
            <person name="Bertier L."/>
            <person name="Beede B."/>
            <person name="Kafkas S."/>
            <person name="Golino D."/>
            <person name="Preece J."/>
            <person name="Michelmore R."/>
        </authorList>
    </citation>
    <scope>NUCLEOTIDE SEQUENCE [LARGE SCALE GENOMIC DNA]</scope>
</reference>
<dbReference type="EMBL" id="CM047743">
    <property type="protein sequence ID" value="KAJ0031331.1"/>
    <property type="molecule type" value="Genomic_DNA"/>
</dbReference>
<dbReference type="Proteomes" id="UP001163603">
    <property type="component" value="Chromosome 8"/>
</dbReference>
<protein>
    <submittedName>
        <fullName evidence="1">Uncharacterized protein</fullName>
    </submittedName>
</protein>
<name>A0ACC0YA49_9ROSI</name>
<gene>
    <name evidence="1" type="ORF">Pint_14449</name>
</gene>
<evidence type="ECO:0000313" key="2">
    <source>
        <dbReference type="Proteomes" id="UP001163603"/>
    </source>
</evidence>
<sequence length="245" mass="27694">MRSSLTFSPILLFLLCSFKYPRRLCSQPDDTSNYHQNPGAENRNSRDFQQIPNEVNVDGARRCREKYFSYPNEIHSRMVTSQVVKDFTEASQSSQNNGILEELDGFIKEGKVKEAVEVLGVLEKQCIAVDLPGLLKLMQACGEAKGLEEAKAVHEHIVRATNPLNVSTYNKILKTYSQCGSMDDAFNVFNNMEQRNLTSWDTMITGLAKNDLREDAVDCFSRFKRTGLKPDGQIFRGVFFACSVL</sequence>
<comment type="caution">
    <text evidence="1">The sequence shown here is derived from an EMBL/GenBank/DDBJ whole genome shotgun (WGS) entry which is preliminary data.</text>
</comment>
<keyword evidence="2" id="KW-1185">Reference proteome</keyword>
<accession>A0ACC0YA49</accession>
<organism evidence="1 2">
    <name type="scientific">Pistacia integerrima</name>
    <dbReference type="NCBI Taxonomy" id="434235"/>
    <lineage>
        <taxon>Eukaryota</taxon>
        <taxon>Viridiplantae</taxon>
        <taxon>Streptophyta</taxon>
        <taxon>Embryophyta</taxon>
        <taxon>Tracheophyta</taxon>
        <taxon>Spermatophyta</taxon>
        <taxon>Magnoliopsida</taxon>
        <taxon>eudicotyledons</taxon>
        <taxon>Gunneridae</taxon>
        <taxon>Pentapetalae</taxon>
        <taxon>rosids</taxon>
        <taxon>malvids</taxon>
        <taxon>Sapindales</taxon>
        <taxon>Anacardiaceae</taxon>
        <taxon>Pistacia</taxon>
    </lineage>
</organism>
<evidence type="ECO:0000313" key="1">
    <source>
        <dbReference type="EMBL" id="KAJ0031331.1"/>
    </source>
</evidence>